<protein>
    <submittedName>
        <fullName evidence="2">Uncharacterized protein</fullName>
    </submittedName>
</protein>
<keyword evidence="3" id="KW-1185">Reference proteome</keyword>
<organism evidence="2 3">
    <name type="scientific">Francisella halioticida</name>
    <dbReference type="NCBI Taxonomy" id="549298"/>
    <lineage>
        <taxon>Bacteria</taxon>
        <taxon>Pseudomonadati</taxon>
        <taxon>Pseudomonadota</taxon>
        <taxon>Gammaproteobacteria</taxon>
        <taxon>Thiotrichales</taxon>
        <taxon>Francisellaceae</taxon>
        <taxon>Francisella</taxon>
    </lineage>
</organism>
<keyword evidence="1" id="KW-0812">Transmembrane</keyword>
<gene>
    <name evidence="2" type="ORF">CDV26_08915</name>
</gene>
<proteinExistence type="predicted"/>
<evidence type="ECO:0000313" key="2">
    <source>
        <dbReference type="EMBL" id="ASG68493.1"/>
    </source>
</evidence>
<evidence type="ECO:0000256" key="1">
    <source>
        <dbReference type="SAM" id="Phobius"/>
    </source>
</evidence>
<keyword evidence="1" id="KW-1133">Transmembrane helix</keyword>
<reference evidence="2 3" key="1">
    <citation type="submission" date="2017-06" db="EMBL/GenBank/DDBJ databases">
        <title>Complete genome of Francisella halioticida.</title>
        <authorList>
            <person name="Sjodin A."/>
        </authorList>
    </citation>
    <scope>NUCLEOTIDE SEQUENCE [LARGE SCALE GENOMIC DNA]</scope>
    <source>
        <strain evidence="2 3">DSM 23729</strain>
    </source>
</reference>
<accession>A0ABN5B1S9</accession>
<feature type="transmembrane region" description="Helical" evidence="1">
    <location>
        <begin position="21"/>
        <end position="54"/>
    </location>
</feature>
<keyword evidence="1" id="KW-0472">Membrane</keyword>
<dbReference type="Proteomes" id="UP000249910">
    <property type="component" value="Chromosome"/>
</dbReference>
<dbReference type="EMBL" id="CP022132">
    <property type="protein sequence ID" value="ASG68493.1"/>
    <property type="molecule type" value="Genomic_DNA"/>
</dbReference>
<evidence type="ECO:0000313" key="3">
    <source>
        <dbReference type="Proteomes" id="UP000249910"/>
    </source>
</evidence>
<name>A0ABN5B1S9_9GAMM</name>
<dbReference type="RefSeq" id="WP_088772973.1">
    <property type="nucleotide sequence ID" value="NZ_AP023082.1"/>
</dbReference>
<sequence length="73" mass="8613">MQYIIGKIKEEIQLVLKKKYAIAFFISCLIIVGVVNTVFMVILSVFGLSIYIYYKDVFNYKKAKEYFTNKNKK</sequence>